<comment type="caution">
    <text evidence="3">The sequence shown here is derived from an EMBL/GenBank/DDBJ whole genome shotgun (WGS) entry which is preliminary data.</text>
</comment>
<dbReference type="EMBL" id="JANBVO010000019">
    <property type="protein sequence ID" value="KAJ9143437.1"/>
    <property type="molecule type" value="Genomic_DNA"/>
</dbReference>
<accession>A0AA38RAL3</accession>
<dbReference type="AlphaFoldDB" id="A0AA38RAL3"/>
<feature type="compositionally biased region" description="Acidic residues" evidence="2">
    <location>
        <begin position="205"/>
        <end position="235"/>
    </location>
</feature>
<name>A0AA38RAL3_9PEZI</name>
<evidence type="ECO:0000313" key="4">
    <source>
        <dbReference type="Proteomes" id="UP001174694"/>
    </source>
</evidence>
<proteinExistence type="predicted"/>
<keyword evidence="4" id="KW-1185">Reference proteome</keyword>
<evidence type="ECO:0000313" key="3">
    <source>
        <dbReference type="EMBL" id="KAJ9143437.1"/>
    </source>
</evidence>
<gene>
    <name evidence="3" type="ORF">NKR23_g6651</name>
</gene>
<feature type="region of interest" description="Disordered" evidence="2">
    <location>
        <begin position="191"/>
        <end position="235"/>
    </location>
</feature>
<organism evidence="3 4">
    <name type="scientific">Pleurostoma richardsiae</name>
    <dbReference type="NCBI Taxonomy" id="41990"/>
    <lineage>
        <taxon>Eukaryota</taxon>
        <taxon>Fungi</taxon>
        <taxon>Dikarya</taxon>
        <taxon>Ascomycota</taxon>
        <taxon>Pezizomycotina</taxon>
        <taxon>Sordariomycetes</taxon>
        <taxon>Sordariomycetidae</taxon>
        <taxon>Calosphaeriales</taxon>
        <taxon>Pleurostomataceae</taxon>
        <taxon>Pleurostoma</taxon>
    </lineage>
</organism>
<evidence type="ECO:0000256" key="2">
    <source>
        <dbReference type="SAM" id="MobiDB-lite"/>
    </source>
</evidence>
<dbReference type="Proteomes" id="UP001174694">
    <property type="component" value="Unassembled WGS sequence"/>
</dbReference>
<reference evidence="3" key="1">
    <citation type="submission" date="2022-07" db="EMBL/GenBank/DDBJ databases">
        <title>Fungi with potential for degradation of polypropylene.</title>
        <authorList>
            <person name="Gostincar C."/>
        </authorList>
    </citation>
    <scope>NUCLEOTIDE SEQUENCE</scope>
    <source>
        <strain evidence="3">EXF-13308</strain>
    </source>
</reference>
<protein>
    <submittedName>
        <fullName evidence="3">Uncharacterized protein</fullName>
    </submittedName>
</protein>
<evidence type="ECO:0000256" key="1">
    <source>
        <dbReference type="SAM" id="Coils"/>
    </source>
</evidence>
<keyword evidence="1" id="KW-0175">Coiled coil</keyword>
<sequence>MQHMILNTAQRVLEQCFFDFASRTMPSILMKRNWDCAASVELTKWTRLFSTKKGRVNLQVVRPQIDNDDLSELLVIVSKLRRTAVHRLPVTARGVSQFLDSAVKLANLLGETSRAGQLEELWSDVNSKVNAMELNKNVLEDTVTRELQDIQQKREELDRLEAELTQGMLKDDLDNKTLIGQLLEDSLQGIFSKGKKKEEVGDKEKDDDDEDNDEEGEEEEDEEDDNEGEGEEEYG</sequence>
<feature type="coiled-coil region" evidence="1">
    <location>
        <begin position="136"/>
        <end position="170"/>
    </location>
</feature>